<feature type="domain" description="Beta-lactamase-related" evidence="2">
    <location>
        <begin position="80"/>
        <end position="459"/>
    </location>
</feature>
<name>A0A8K0EGD9_BRALA</name>
<keyword evidence="4" id="KW-1185">Reference proteome</keyword>
<dbReference type="InterPro" id="IPR001466">
    <property type="entry name" value="Beta-lactam-related"/>
</dbReference>
<gene>
    <name evidence="3" type="primary">Hypp9222</name>
    <name evidence="3" type="ORF">BLAG_LOCUS12306</name>
</gene>
<dbReference type="PANTHER" id="PTHR46825">
    <property type="entry name" value="D-ALANYL-D-ALANINE-CARBOXYPEPTIDASE/ENDOPEPTIDASE AMPH"/>
    <property type="match status" value="1"/>
</dbReference>
<dbReference type="InterPro" id="IPR012338">
    <property type="entry name" value="Beta-lactam/transpept-like"/>
</dbReference>
<organism evidence="3 4">
    <name type="scientific">Branchiostoma lanceolatum</name>
    <name type="common">Common lancelet</name>
    <name type="synonym">Amphioxus lanceolatum</name>
    <dbReference type="NCBI Taxonomy" id="7740"/>
    <lineage>
        <taxon>Eukaryota</taxon>
        <taxon>Metazoa</taxon>
        <taxon>Chordata</taxon>
        <taxon>Cephalochordata</taxon>
        <taxon>Leptocardii</taxon>
        <taxon>Amphioxiformes</taxon>
        <taxon>Branchiostomatidae</taxon>
        <taxon>Branchiostoma</taxon>
    </lineage>
</organism>
<dbReference type="SUPFAM" id="SSF56601">
    <property type="entry name" value="beta-lactamase/transpeptidase-like"/>
    <property type="match status" value="1"/>
</dbReference>
<evidence type="ECO:0000313" key="4">
    <source>
        <dbReference type="Proteomes" id="UP000838412"/>
    </source>
</evidence>
<dbReference type="OrthoDB" id="5946976at2759"/>
<dbReference type="EMBL" id="OV696704">
    <property type="protein sequence ID" value="CAH1252140.1"/>
    <property type="molecule type" value="Genomic_DNA"/>
</dbReference>
<evidence type="ECO:0000256" key="1">
    <source>
        <dbReference type="SAM" id="SignalP"/>
    </source>
</evidence>
<evidence type="ECO:0000313" key="3">
    <source>
        <dbReference type="EMBL" id="CAH1252140.1"/>
    </source>
</evidence>
<feature type="signal peptide" evidence="1">
    <location>
        <begin position="1"/>
        <end position="24"/>
    </location>
</feature>
<keyword evidence="1" id="KW-0732">Signal</keyword>
<evidence type="ECO:0000259" key="2">
    <source>
        <dbReference type="Pfam" id="PF00144"/>
    </source>
</evidence>
<dbReference type="Proteomes" id="UP000838412">
    <property type="component" value="Chromosome 19"/>
</dbReference>
<accession>A0A8K0EGD9</accession>
<dbReference type="Pfam" id="PF00144">
    <property type="entry name" value="Beta-lactamase"/>
    <property type="match status" value="1"/>
</dbReference>
<dbReference type="AlphaFoldDB" id="A0A8K0EGD9"/>
<feature type="chain" id="PRO_5035470398" evidence="1">
    <location>
        <begin position="25"/>
        <end position="647"/>
    </location>
</feature>
<protein>
    <submittedName>
        <fullName evidence="3">Hypp9222 protein</fullName>
    </submittedName>
</protein>
<proteinExistence type="predicted"/>
<reference evidence="3" key="1">
    <citation type="submission" date="2022-01" db="EMBL/GenBank/DDBJ databases">
        <authorList>
            <person name="Braso-Vives M."/>
        </authorList>
    </citation>
    <scope>NUCLEOTIDE SEQUENCE</scope>
</reference>
<dbReference type="PANTHER" id="PTHR46825:SF15">
    <property type="entry name" value="BETA-LACTAMASE-RELATED DOMAIN-CONTAINING PROTEIN"/>
    <property type="match status" value="1"/>
</dbReference>
<dbReference type="InterPro" id="IPR050491">
    <property type="entry name" value="AmpC-like"/>
</dbReference>
<dbReference type="Gene3D" id="3.40.710.10">
    <property type="entry name" value="DD-peptidase/beta-lactamase superfamily"/>
    <property type="match status" value="2"/>
</dbReference>
<sequence length="647" mass="72848">MATGLLTAATVVLVVCWTVWSVSGLQEGQVYKRSAKDLFRDPIACWETRGTVGSLIMLPSWPRAPVRVRNLAAKLQCLDHAINHLGTCRPFPGMSIALVKDGVIVLARGYGYADVKKRWMATDRTMFGIGSVSKSFTTALFAALLANDSRFDFGTKIKDILGPDFRFRDRFRTEEMTLADLLAMRTGLRTYMEMFPVGLNMTREQLARHVRYFEETYPGSFRSTFTYNNMMYVLAGLIAEKIGGEPFEKLLRDHIIEPLGMDRTVYWSEVLKGDVRLERVAVSYRTYKGPAWTVPRRPRIPHFMRTSSPMRSWSGHPLPLRNMPRTRSLEHKLDEFGPLDLDLPAVGILSNAVDMSKYMNFQLRLGKLLNGSELVPGKLMHLTHKPFTSIAERGANNKGKPKWPTSSTTTAYGMGWRVGNYNGHKRLDHKGLAKGFFSQVTLFPDAQVGIFTSINGPSAGRETPGLINEIIHYLAADILLGERHWLPMDNVCTYPAPWILPRDRNETAAKPEHDREDRTLDVEDASMGAPLSNTFIRNMKEFVGNYFSRAMGNFTITLNQSEDKLRVRYGLIGRGVLVPTIKSHIVYLRHTDPVEGLGDMPLAIDNATGLVRYVAFPPSSNGNPLVFFRDVDDYDPPAESLWDCPSE</sequence>